<organism evidence="2 3">
    <name type="scientific">Heyndrickxia camelliae</name>
    <dbReference type="NCBI Taxonomy" id="1707093"/>
    <lineage>
        <taxon>Bacteria</taxon>
        <taxon>Bacillati</taxon>
        <taxon>Bacillota</taxon>
        <taxon>Bacilli</taxon>
        <taxon>Bacillales</taxon>
        <taxon>Bacillaceae</taxon>
        <taxon>Heyndrickxia</taxon>
    </lineage>
</organism>
<proteinExistence type="predicted"/>
<reference evidence="2 3" key="1">
    <citation type="submission" date="2017-11" db="EMBL/GenBank/DDBJ databases">
        <title>Bacillus camelliae sp. nov., isolated from pu'er tea.</title>
        <authorList>
            <person name="Niu L."/>
        </authorList>
    </citation>
    <scope>NUCLEOTIDE SEQUENCE [LARGE SCALE GENOMIC DNA]</scope>
    <source>
        <strain evidence="2 3">7578-1</strain>
    </source>
</reference>
<evidence type="ECO:0000259" key="1">
    <source>
        <dbReference type="Pfam" id="PF18066"/>
    </source>
</evidence>
<sequence length="109" mass="12663">MSRQIDKLIIKHLKFDLHSETERGFWVYLNDDQDATLFRPSENIKDAWLVVEKFDEVDITKEFQGTYECRIFAFANNGSPVECWARYGDTPAMAICKAALYALGVEYDE</sequence>
<evidence type="ECO:0000313" key="3">
    <source>
        <dbReference type="Proteomes" id="UP000233440"/>
    </source>
</evidence>
<dbReference type="OrthoDB" id="2661128at2"/>
<dbReference type="Pfam" id="PF18066">
    <property type="entry name" value="Phage_ABA_S"/>
    <property type="match status" value="1"/>
</dbReference>
<dbReference type="InterPro" id="IPR041270">
    <property type="entry name" value="Phage_ABA_S"/>
</dbReference>
<gene>
    <name evidence="2" type="ORF">CWO92_22115</name>
</gene>
<feature type="domain" description="Phage ABA sandwich" evidence="1">
    <location>
        <begin position="31"/>
        <end position="100"/>
    </location>
</feature>
<protein>
    <recommendedName>
        <fullName evidence="1">Phage ABA sandwich domain-containing protein</fullName>
    </recommendedName>
</protein>
<comment type="caution">
    <text evidence="2">The sequence shown here is derived from an EMBL/GenBank/DDBJ whole genome shotgun (WGS) entry which is preliminary data.</text>
</comment>
<name>A0A2N3LE51_9BACI</name>
<dbReference type="AlphaFoldDB" id="A0A2N3LE51"/>
<dbReference type="EMBL" id="PIQO01000026">
    <property type="protein sequence ID" value="PKR82888.1"/>
    <property type="molecule type" value="Genomic_DNA"/>
</dbReference>
<dbReference type="RefSeq" id="WP_101356376.1">
    <property type="nucleotide sequence ID" value="NZ_PIQO01000026.1"/>
</dbReference>
<dbReference type="InterPro" id="IPR028985">
    <property type="entry name" value="Bacillus_phage_prot-like"/>
</dbReference>
<keyword evidence="3" id="KW-1185">Reference proteome</keyword>
<accession>A0A2N3LE51</accession>
<dbReference type="Gene3D" id="3.30.2120.10">
    <property type="entry name" value="Bacillus phage protein-like"/>
    <property type="match status" value="1"/>
</dbReference>
<dbReference type="Proteomes" id="UP000233440">
    <property type="component" value="Unassembled WGS sequence"/>
</dbReference>
<evidence type="ECO:0000313" key="2">
    <source>
        <dbReference type="EMBL" id="PKR82888.1"/>
    </source>
</evidence>